<organism evidence="1">
    <name type="scientific">Siphoviridae sp. ctnpt50</name>
    <dbReference type="NCBI Taxonomy" id="2827941"/>
    <lineage>
        <taxon>Viruses</taxon>
        <taxon>Duplodnaviria</taxon>
        <taxon>Heunggongvirae</taxon>
        <taxon>Uroviricota</taxon>
        <taxon>Caudoviricetes</taxon>
    </lineage>
</organism>
<reference evidence="1" key="1">
    <citation type="journal article" date="2021" name="Proc. Natl. Acad. Sci. U.S.A.">
        <title>A Catalog of Tens of Thousands of Viruses from Human Metagenomes Reveals Hidden Associations with Chronic Diseases.</title>
        <authorList>
            <person name="Tisza M.J."/>
            <person name="Buck C.B."/>
        </authorList>
    </citation>
    <scope>NUCLEOTIDE SEQUENCE</scope>
    <source>
        <strain evidence="1">Ctnpt50</strain>
    </source>
</reference>
<evidence type="ECO:0000313" key="1">
    <source>
        <dbReference type="EMBL" id="DAF49100.1"/>
    </source>
</evidence>
<protein>
    <submittedName>
        <fullName evidence="1">Uncharacterized protein</fullName>
    </submittedName>
</protein>
<accession>A0A8S5SDI0</accession>
<dbReference type="EMBL" id="BK032577">
    <property type="protein sequence ID" value="DAF49100.1"/>
    <property type="molecule type" value="Genomic_DNA"/>
</dbReference>
<sequence length="81" mass="9805">MKNTKITLTNIEKEKLMVCVGLVANNFEIKRYEVEKELNKIEKEGGRDDRLLDLIDHYRERRRFYNELEQKVKHAIENNQL</sequence>
<name>A0A8S5SDI0_9CAUD</name>
<proteinExistence type="predicted"/>